<comment type="caution">
    <text evidence="1">The sequence shown here is derived from an EMBL/GenBank/DDBJ whole genome shotgun (WGS) entry which is preliminary data.</text>
</comment>
<gene>
    <name evidence="1" type="ORF">NO263_13135</name>
</gene>
<evidence type="ECO:0008006" key="3">
    <source>
        <dbReference type="Google" id="ProtNLM"/>
    </source>
</evidence>
<protein>
    <recommendedName>
        <fullName evidence="3">Phage protein</fullName>
    </recommendedName>
</protein>
<evidence type="ECO:0000313" key="2">
    <source>
        <dbReference type="Proteomes" id="UP001526337"/>
    </source>
</evidence>
<keyword evidence="2" id="KW-1185">Reference proteome</keyword>
<dbReference type="Proteomes" id="UP001526337">
    <property type="component" value="Unassembled WGS sequence"/>
</dbReference>
<accession>A0ABT3K7X9</accession>
<name>A0ABT3K7X9_9PROT</name>
<evidence type="ECO:0000313" key="1">
    <source>
        <dbReference type="EMBL" id="MCW4591525.1"/>
    </source>
</evidence>
<sequence>MAKPVNQIISRMVELARNASTERGEDVAINLSNRDIKDISGRKRTSARLELNLDQELRKKGIGSRSDDGSFTVFSGGGPEVLSYSEAKKAENDLLNDE</sequence>
<organism evidence="1 2">
    <name type="scientific">Gluconacetobacter entanii</name>
    <dbReference type="NCBI Taxonomy" id="108528"/>
    <lineage>
        <taxon>Bacteria</taxon>
        <taxon>Pseudomonadati</taxon>
        <taxon>Pseudomonadota</taxon>
        <taxon>Alphaproteobacteria</taxon>
        <taxon>Acetobacterales</taxon>
        <taxon>Acetobacteraceae</taxon>
        <taxon>Gluconacetobacter</taxon>
    </lineage>
</organism>
<proteinExistence type="predicted"/>
<dbReference type="EMBL" id="JANGSQ010000108">
    <property type="protein sequence ID" value="MCW4591525.1"/>
    <property type="molecule type" value="Genomic_DNA"/>
</dbReference>
<reference evidence="1 2" key="1">
    <citation type="submission" date="2022-07" db="EMBL/GenBank/DDBJ databases">
        <title>Genome stability of Gluconacetobacter entanii AV429.</title>
        <authorList>
            <person name="Trcek J."/>
            <person name="Cepec E."/>
        </authorList>
    </citation>
    <scope>NUCLEOTIDE SEQUENCE [LARGE SCALE GENOMIC DNA]</scope>
    <source>
        <strain evidence="1 2">AV429_2022</strain>
    </source>
</reference>
<dbReference type="RefSeq" id="WP_216657662.1">
    <property type="nucleotide sequence ID" value="NZ_JABJWD010000073.1"/>
</dbReference>